<feature type="region of interest" description="Disordered" evidence="1">
    <location>
        <begin position="226"/>
        <end position="273"/>
    </location>
</feature>
<evidence type="ECO:0000313" key="2">
    <source>
        <dbReference type="EMBL" id="CAD9380324.1"/>
    </source>
</evidence>
<gene>
    <name evidence="2" type="ORF">FPAR1323_LOCUS354</name>
</gene>
<organism evidence="2">
    <name type="scientific">Florenciella parvula</name>
    <dbReference type="NCBI Taxonomy" id="236787"/>
    <lineage>
        <taxon>Eukaryota</taxon>
        <taxon>Sar</taxon>
        <taxon>Stramenopiles</taxon>
        <taxon>Ochrophyta</taxon>
        <taxon>Dictyochophyceae</taxon>
        <taxon>Florenciellales</taxon>
        <taxon>Florenciella</taxon>
    </lineage>
</organism>
<feature type="compositionally biased region" description="Basic and acidic residues" evidence="1">
    <location>
        <begin position="262"/>
        <end position="273"/>
    </location>
</feature>
<dbReference type="AlphaFoldDB" id="A0A7S2F937"/>
<evidence type="ECO:0000256" key="1">
    <source>
        <dbReference type="SAM" id="MobiDB-lite"/>
    </source>
</evidence>
<name>A0A7S2F937_9STRA</name>
<protein>
    <submittedName>
        <fullName evidence="2">Uncharacterized protein</fullName>
    </submittedName>
</protein>
<accession>A0A7S2F937</accession>
<proteinExistence type="predicted"/>
<reference evidence="2" key="1">
    <citation type="submission" date="2021-01" db="EMBL/GenBank/DDBJ databases">
        <authorList>
            <person name="Corre E."/>
            <person name="Pelletier E."/>
            <person name="Niang G."/>
            <person name="Scheremetjew M."/>
            <person name="Finn R."/>
            <person name="Kale V."/>
            <person name="Holt S."/>
            <person name="Cochrane G."/>
            <person name="Meng A."/>
            <person name="Brown T."/>
            <person name="Cohen L."/>
        </authorList>
    </citation>
    <scope>NUCLEOTIDE SEQUENCE</scope>
    <source>
        <strain evidence="2">RCC1693</strain>
    </source>
</reference>
<sequence length="273" mass="29858">MSDPPVSLRGGKFYPSQRYKPEQGYIANVTNWRFGPPDKTSYVSTMREAQSQSASVPPHELALRQPRMDKNASDKVAIQGGGVVQPRQYENSYKAEFHPGTTALSSAYVKEGPAYDRISSCKTNYSLGEYRPPGPAISTTHSHHPYKMPTDVQQANIGGWKRSDGSYHCEHESNDSIVRGGGGGEGSLGVQFNIVNNASDPGARDRVAMRTGARVSVNKREPWSAGCDAYGDPGPDGPVNIFGKARQRPQAPPHQTAQALLRPDHDVLRTRPW</sequence>
<dbReference type="EMBL" id="HBGT01000632">
    <property type="protein sequence ID" value="CAD9380324.1"/>
    <property type="molecule type" value="Transcribed_RNA"/>
</dbReference>